<evidence type="ECO:0000313" key="1">
    <source>
        <dbReference type="EMBL" id="GAS92666.1"/>
    </source>
</evidence>
<keyword evidence="2" id="KW-1185">Reference proteome</keyword>
<organism evidence="1 2">
    <name type="scientific">Mycolicibacterium brisbanense</name>
    <dbReference type="NCBI Taxonomy" id="146020"/>
    <lineage>
        <taxon>Bacteria</taxon>
        <taxon>Bacillati</taxon>
        <taxon>Actinomycetota</taxon>
        <taxon>Actinomycetes</taxon>
        <taxon>Mycobacteriales</taxon>
        <taxon>Mycobacteriaceae</taxon>
        <taxon>Mycolicibacterium</taxon>
    </lineage>
</organism>
<reference evidence="2" key="2">
    <citation type="submission" date="2016-02" db="EMBL/GenBank/DDBJ databases">
        <title>Draft genome sequence of five rapidly growing Mycobacterium species.</title>
        <authorList>
            <person name="Katahira K."/>
            <person name="Gotou Y."/>
            <person name="Iida K."/>
            <person name="Ogura Y."/>
            <person name="Hayashi T."/>
        </authorList>
    </citation>
    <scope>NUCLEOTIDE SEQUENCE [LARGE SCALE GENOMIC DNA]</scope>
    <source>
        <strain evidence="2">JCM15654</strain>
    </source>
</reference>
<proteinExistence type="predicted"/>
<protein>
    <submittedName>
        <fullName evidence="1">Uncharacterized protein</fullName>
    </submittedName>
</protein>
<sequence length="49" mass="5311">MAATDDERNAAYRMGLCVGLCGLEHSAGRTRCEDCHAEFVAARNEGRVP</sequence>
<name>A0A100W6N4_9MYCO</name>
<dbReference type="AlphaFoldDB" id="A0A100W6N4"/>
<evidence type="ECO:0000313" key="2">
    <source>
        <dbReference type="Proteomes" id="UP000069620"/>
    </source>
</evidence>
<gene>
    <name evidence="1" type="ORF">RMCB_6762</name>
</gene>
<reference evidence="2" key="1">
    <citation type="journal article" date="2016" name="Genome Announc.">
        <title>Draft Genome Sequences of Five Rapidly Growing Mycobacterium Species, M. thermoresistibile, M. fortuitum subsp. acetamidolyticum, M. canariasense, M. brisbanense, and M. novocastrense.</title>
        <authorList>
            <person name="Katahira K."/>
            <person name="Ogura Y."/>
            <person name="Gotoh Y."/>
            <person name="Hayashi T."/>
        </authorList>
    </citation>
    <scope>NUCLEOTIDE SEQUENCE [LARGE SCALE GENOMIC DNA]</scope>
    <source>
        <strain evidence="2">JCM15654</strain>
    </source>
</reference>
<dbReference type="EMBL" id="BCSX01000056">
    <property type="protein sequence ID" value="GAS92666.1"/>
    <property type="molecule type" value="Genomic_DNA"/>
</dbReference>
<dbReference type="Proteomes" id="UP000069620">
    <property type="component" value="Unassembled WGS sequence"/>
</dbReference>
<comment type="caution">
    <text evidence="1">The sequence shown here is derived from an EMBL/GenBank/DDBJ whole genome shotgun (WGS) entry which is preliminary data.</text>
</comment>
<accession>A0A100W6N4</accession>